<dbReference type="PRINTS" id="PR01840">
    <property type="entry name" value="TATCFAMILY"/>
</dbReference>
<protein>
    <recommendedName>
        <fullName evidence="5">Sec-independent protein translocase protein TatC</fullName>
    </recommendedName>
</protein>
<dbReference type="PANTHER" id="PTHR30371:SF0">
    <property type="entry name" value="SEC-INDEPENDENT PROTEIN TRANSLOCASE PROTEIN TATC, CHLOROPLASTIC-RELATED"/>
    <property type="match status" value="1"/>
</dbReference>
<keyword evidence="5" id="KW-0653">Protein transport</keyword>
<dbReference type="InterPro" id="IPR002033">
    <property type="entry name" value="TatC"/>
</dbReference>
<dbReference type="EMBL" id="JACRDE010000062">
    <property type="protein sequence ID" value="MBI5248303.1"/>
    <property type="molecule type" value="Genomic_DNA"/>
</dbReference>
<evidence type="ECO:0000313" key="7">
    <source>
        <dbReference type="Proteomes" id="UP000807825"/>
    </source>
</evidence>
<comment type="subcellular location">
    <subcellularLocation>
        <location evidence="5">Cell membrane</location>
        <topology evidence="5">Multi-pass membrane protein</topology>
    </subcellularLocation>
    <subcellularLocation>
        <location evidence="1">Membrane</location>
        <topology evidence="1">Multi-pass membrane protein</topology>
    </subcellularLocation>
</comment>
<keyword evidence="5" id="KW-0813">Transport</keyword>
<dbReference type="NCBIfam" id="TIGR00945">
    <property type="entry name" value="tatC"/>
    <property type="match status" value="1"/>
</dbReference>
<evidence type="ECO:0000313" key="6">
    <source>
        <dbReference type="EMBL" id="MBI5248303.1"/>
    </source>
</evidence>
<evidence type="ECO:0000256" key="1">
    <source>
        <dbReference type="ARBA" id="ARBA00004141"/>
    </source>
</evidence>
<keyword evidence="5" id="KW-0811">Translocation</keyword>
<dbReference type="Pfam" id="PF00902">
    <property type="entry name" value="TatC"/>
    <property type="match status" value="1"/>
</dbReference>
<dbReference type="GO" id="GO:0009977">
    <property type="term" value="F:proton motive force dependent protein transmembrane transporter activity"/>
    <property type="evidence" value="ECO:0007669"/>
    <property type="project" value="TreeGrafter"/>
</dbReference>
<keyword evidence="2 5" id="KW-0812">Transmembrane</keyword>
<sequence length="248" mass="28085">MGFFEHLEELRKRLIRGVIAIVLASGVCIAFSEKLFNLLSAPIVALLPPGTPLVFIQLTAPFFVYLKVACITGFFIAFPYILYELWQFIHPGLHPHEKRMAVPFIAIAAGLFYAGGAFAYFMVFPAAFKFFLSYVNPELMPMIDIREYVSLVTLLMLAFGAVFETPVVIVFLGLLGLFDSTFLKRGRRYFIVLAFVIAAMLTPTPDVINQTLMAVPMLLFYEIGIWALVFFERKRERELAREASEEAE</sequence>
<feature type="transmembrane region" description="Helical" evidence="5">
    <location>
        <begin position="148"/>
        <end position="177"/>
    </location>
</feature>
<keyword evidence="3 5" id="KW-1133">Transmembrane helix</keyword>
<organism evidence="6 7">
    <name type="scientific">Desulfomonile tiedjei</name>
    <dbReference type="NCBI Taxonomy" id="2358"/>
    <lineage>
        <taxon>Bacteria</taxon>
        <taxon>Pseudomonadati</taxon>
        <taxon>Thermodesulfobacteriota</taxon>
        <taxon>Desulfomonilia</taxon>
        <taxon>Desulfomonilales</taxon>
        <taxon>Desulfomonilaceae</taxon>
        <taxon>Desulfomonile</taxon>
    </lineage>
</organism>
<dbReference type="AlphaFoldDB" id="A0A9D6UXU8"/>
<feature type="transmembrane region" description="Helical" evidence="5">
    <location>
        <begin position="211"/>
        <end position="231"/>
    </location>
</feature>
<feature type="transmembrane region" description="Helical" evidence="5">
    <location>
        <begin position="62"/>
        <end position="83"/>
    </location>
</feature>
<comment type="caution">
    <text evidence="6">The sequence shown here is derived from an EMBL/GenBank/DDBJ whole genome shotgun (WGS) entry which is preliminary data.</text>
</comment>
<dbReference type="GO" id="GO:0065002">
    <property type="term" value="P:intracellular protein transmembrane transport"/>
    <property type="evidence" value="ECO:0007669"/>
    <property type="project" value="TreeGrafter"/>
</dbReference>
<evidence type="ECO:0000256" key="5">
    <source>
        <dbReference type="HAMAP-Rule" id="MF_00902"/>
    </source>
</evidence>
<reference evidence="6" key="1">
    <citation type="submission" date="2020-07" db="EMBL/GenBank/DDBJ databases">
        <title>Huge and variable diversity of episymbiotic CPR bacteria and DPANN archaea in groundwater ecosystems.</title>
        <authorList>
            <person name="He C.Y."/>
            <person name="Keren R."/>
            <person name="Whittaker M."/>
            <person name="Farag I.F."/>
            <person name="Doudna J."/>
            <person name="Cate J.H.D."/>
            <person name="Banfield J.F."/>
        </authorList>
    </citation>
    <scope>NUCLEOTIDE SEQUENCE</scope>
    <source>
        <strain evidence="6">NC_groundwater_1664_Pr3_B-0.1um_52_9</strain>
    </source>
</reference>
<dbReference type="PANTHER" id="PTHR30371">
    <property type="entry name" value="SEC-INDEPENDENT PROTEIN TRANSLOCASE PROTEIN TATC"/>
    <property type="match status" value="1"/>
</dbReference>
<dbReference type="GO" id="GO:0033281">
    <property type="term" value="C:TAT protein transport complex"/>
    <property type="evidence" value="ECO:0007669"/>
    <property type="project" value="UniProtKB-UniRule"/>
</dbReference>
<name>A0A9D6UXU8_9BACT</name>
<evidence type="ECO:0000256" key="2">
    <source>
        <dbReference type="ARBA" id="ARBA00022692"/>
    </source>
</evidence>
<keyword evidence="4 5" id="KW-0472">Membrane</keyword>
<keyword evidence="5" id="KW-1003">Cell membrane</keyword>
<evidence type="ECO:0000256" key="4">
    <source>
        <dbReference type="ARBA" id="ARBA00023136"/>
    </source>
</evidence>
<accession>A0A9D6UXU8</accession>
<proteinExistence type="inferred from homology"/>
<dbReference type="HAMAP" id="MF_00902">
    <property type="entry name" value="TatC"/>
    <property type="match status" value="1"/>
</dbReference>
<gene>
    <name evidence="5 6" type="primary">tatC</name>
    <name evidence="6" type="ORF">HY912_02310</name>
</gene>
<feature type="transmembrane region" description="Helical" evidence="5">
    <location>
        <begin position="104"/>
        <end position="128"/>
    </location>
</feature>
<comment type="subunit">
    <text evidence="5">Forms a complex with TatA.</text>
</comment>
<feature type="transmembrane region" description="Helical" evidence="5">
    <location>
        <begin position="14"/>
        <end position="31"/>
    </location>
</feature>
<evidence type="ECO:0000256" key="3">
    <source>
        <dbReference type="ARBA" id="ARBA00022989"/>
    </source>
</evidence>
<dbReference type="GO" id="GO:0043953">
    <property type="term" value="P:protein transport by the Tat complex"/>
    <property type="evidence" value="ECO:0007669"/>
    <property type="project" value="UniProtKB-UniRule"/>
</dbReference>
<dbReference type="Proteomes" id="UP000807825">
    <property type="component" value="Unassembled WGS sequence"/>
</dbReference>
<comment type="similarity">
    <text evidence="5">Belongs to the TatC family.</text>
</comment>
<comment type="function">
    <text evidence="5">Part of the twin-arginine translocation (Tat) system that transports large folded proteins containing a characteristic twin-arginine motif in their signal peptide across membranes.</text>
</comment>
<feature type="transmembrane region" description="Helical" evidence="5">
    <location>
        <begin position="189"/>
        <end position="205"/>
    </location>
</feature>